<comment type="caution">
    <text evidence="1">The sequence shown here is derived from an EMBL/GenBank/DDBJ whole genome shotgun (WGS) entry which is preliminary data.</text>
</comment>
<dbReference type="EMBL" id="VOAJ01001105">
    <property type="protein sequence ID" value="KAF0885271.1"/>
    <property type="molecule type" value="Genomic_DNA"/>
</dbReference>
<evidence type="ECO:0000313" key="2">
    <source>
        <dbReference type="Proteomes" id="UP000475037"/>
    </source>
</evidence>
<dbReference type="Proteomes" id="UP000475037">
    <property type="component" value="Unassembled WGS sequence"/>
</dbReference>
<feature type="non-terminal residue" evidence="1">
    <location>
        <position position="179"/>
    </location>
</feature>
<reference evidence="1 2" key="1">
    <citation type="submission" date="2019-11" db="EMBL/GenBank/DDBJ databases">
        <authorList>
            <person name="Yang C."/>
            <person name="Li F."/>
        </authorList>
    </citation>
    <scope>NUCLEOTIDE SEQUENCE [LARGE SCALE GENOMIC DNA]</scope>
    <source>
        <strain evidence="1">KB4526</strain>
        <tissue evidence="1">Muscle</tissue>
    </source>
</reference>
<dbReference type="AlphaFoldDB" id="A0A6G1BBX3"/>
<keyword evidence="2" id="KW-1185">Reference proteome</keyword>
<sequence>LKINLSKVAQDSNKVGYKEILKDLNKLKNFLCSSWIGKVTIFVSSGILPKLTYRSSANLFQLPLFFFFFCGNGQADLRIHTEIQNSYRNLQKGPQIVKSNLIKEIQSGRTRTACLQAESKAIVIETVWYRCKDTYTGQWNKIKSLTTDHYIYSEMIFTRVPRSFKAKEGLLHKLCRGNW</sequence>
<organism evidence="1 2">
    <name type="scientific">Crocuta crocuta</name>
    <name type="common">Spotted hyena</name>
    <dbReference type="NCBI Taxonomy" id="9678"/>
    <lineage>
        <taxon>Eukaryota</taxon>
        <taxon>Metazoa</taxon>
        <taxon>Chordata</taxon>
        <taxon>Craniata</taxon>
        <taxon>Vertebrata</taxon>
        <taxon>Euteleostomi</taxon>
        <taxon>Mammalia</taxon>
        <taxon>Eutheria</taxon>
        <taxon>Laurasiatheria</taxon>
        <taxon>Carnivora</taxon>
        <taxon>Feliformia</taxon>
        <taxon>Hyaenidae</taxon>
        <taxon>Crocuta</taxon>
    </lineage>
</organism>
<feature type="non-terminal residue" evidence="1">
    <location>
        <position position="1"/>
    </location>
</feature>
<evidence type="ECO:0000313" key="1">
    <source>
        <dbReference type="EMBL" id="KAF0885271.1"/>
    </source>
</evidence>
<protein>
    <submittedName>
        <fullName evidence="1">LORF2 protein</fullName>
    </submittedName>
</protein>
<accession>A0A6G1BBX3</accession>
<proteinExistence type="predicted"/>
<gene>
    <name evidence="1" type="ORF">FOF47_R04203</name>
</gene>
<name>A0A6G1BBX3_CROCR</name>